<keyword evidence="1" id="KW-0472">Membrane</keyword>
<evidence type="ECO:0000313" key="3">
    <source>
        <dbReference type="EMBL" id="OWP76395.1"/>
    </source>
</evidence>
<name>A0A0X8C5D5_9FLAO</name>
<protein>
    <submittedName>
        <fullName evidence="3">Methanol dehydrogenase</fullName>
    </submittedName>
</protein>
<gene>
    <name evidence="3" type="ORF">BWK62_09785</name>
</gene>
<dbReference type="Pfam" id="PF04536">
    <property type="entry name" value="TPM_phosphatase"/>
    <property type="match status" value="1"/>
</dbReference>
<proteinExistence type="predicted"/>
<evidence type="ECO:0000313" key="4">
    <source>
        <dbReference type="Proteomes" id="UP000198034"/>
    </source>
</evidence>
<reference evidence="3 4" key="1">
    <citation type="journal article" date="2017" name="Infect. Genet. Evol.">
        <title>Comparative genome analysis of fish pathogen Flavobacterium columnare reveals extensive sequence diversity within the species.</title>
        <authorList>
            <person name="Kayansamruaj P."/>
            <person name="Dong H.T."/>
            <person name="Hirono I."/>
            <person name="Kondo H."/>
            <person name="Senapin S."/>
            <person name="Rodkhum C."/>
        </authorList>
    </citation>
    <scope>NUCLEOTIDE SEQUENCE [LARGE SCALE GENOMIC DNA]</scope>
    <source>
        <strain evidence="3 4">1214</strain>
    </source>
</reference>
<evidence type="ECO:0000256" key="1">
    <source>
        <dbReference type="SAM" id="Phobius"/>
    </source>
</evidence>
<dbReference type="RefSeq" id="WP_060383877.1">
    <property type="nucleotide sequence ID" value="NZ_MTCY01000027.1"/>
</dbReference>
<sequence length="266" mass="28725">MKNIKPQIKKYTLGLFLFVLLHFVSFSWAQFDIPPKPKNQTSVYDYAKILSNSESKKVEEKLIKYSDSTSTQIIFISIETLKGENIGLLAPRWAHTWGIGDAKKDNGVILLLAKKERKIWISPGYGVEDRLTAGVTGEIVRNYIIPQFKKGNYYAGVDEGTDAIIQALKGKFKAEQKKEEGIDIEGVLLFLFIVIVLLIIISKSKGNGNNHGGGGGLDLGDIIILSRMGRGGSSWSSGETSWGDSGGFGGGFGGGGFSGGGAGGDW</sequence>
<dbReference type="AlphaFoldDB" id="A0A0X8C5D5"/>
<keyword evidence="1" id="KW-0812">Transmembrane</keyword>
<organism evidence="3 4">
    <name type="scientific">Flavobacterium columnare</name>
    <dbReference type="NCBI Taxonomy" id="996"/>
    <lineage>
        <taxon>Bacteria</taxon>
        <taxon>Pseudomonadati</taxon>
        <taxon>Bacteroidota</taxon>
        <taxon>Flavobacteriia</taxon>
        <taxon>Flavobacteriales</taxon>
        <taxon>Flavobacteriaceae</taxon>
        <taxon>Flavobacterium</taxon>
    </lineage>
</organism>
<dbReference type="InterPro" id="IPR007621">
    <property type="entry name" value="TPM_dom"/>
</dbReference>
<dbReference type="Gene3D" id="3.10.310.50">
    <property type="match status" value="1"/>
</dbReference>
<dbReference type="OrthoDB" id="9810918at2"/>
<keyword evidence="1" id="KW-1133">Transmembrane helix</keyword>
<feature type="domain" description="TPM" evidence="2">
    <location>
        <begin position="43"/>
        <end position="166"/>
    </location>
</feature>
<dbReference type="GeneID" id="96799469"/>
<dbReference type="EMBL" id="MTCY01000027">
    <property type="protein sequence ID" value="OWP76395.1"/>
    <property type="molecule type" value="Genomic_DNA"/>
</dbReference>
<dbReference type="KEGG" id="fcv:AWN65_09755"/>
<dbReference type="Proteomes" id="UP000198034">
    <property type="component" value="Unassembled WGS sequence"/>
</dbReference>
<dbReference type="PANTHER" id="PTHR30373">
    <property type="entry name" value="UPF0603 PROTEIN YGCG"/>
    <property type="match status" value="1"/>
</dbReference>
<evidence type="ECO:0000259" key="2">
    <source>
        <dbReference type="Pfam" id="PF04536"/>
    </source>
</evidence>
<feature type="transmembrane region" description="Helical" evidence="1">
    <location>
        <begin position="184"/>
        <end position="201"/>
    </location>
</feature>
<comment type="caution">
    <text evidence="3">The sequence shown here is derived from an EMBL/GenBank/DDBJ whole genome shotgun (WGS) entry which is preliminary data.</text>
</comment>
<accession>A0A0X8C5D5</accession>
<dbReference type="PANTHER" id="PTHR30373:SF2">
    <property type="entry name" value="UPF0603 PROTEIN YGCG"/>
    <property type="match status" value="1"/>
</dbReference>